<name>A0A916U1M4_9SPHI</name>
<evidence type="ECO:0000259" key="2">
    <source>
        <dbReference type="Pfam" id="PF02517"/>
    </source>
</evidence>
<dbReference type="PANTHER" id="PTHR36435">
    <property type="entry name" value="SLR1288 PROTEIN"/>
    <property type="match status" value="1"/>
</dbReference>
<feature type="transmembrane region" description="Helical" evidence="1">
    <location>
        <begin position="277"/>
        <end position="297"/>
    </location>
</feature>
<dbReference type="PANTHER" id="PTHR36435:SF1">
    <property type="entry name" value="CAAX AMINO TERMINAL PROTEASE FAMILY PROTEIN"/>
    <property type="match status" value="1"/>
</dbReference>
<keyword evidence="1" id="KW-0472">Membrane</keyword>
<keyword evidence="1" id="KW-0812">Transmembrane</keyword>
<dbReference type="GO" id="GO:0080120">
    <property type="term" value="P:CAAX-box protein maturation"/>
    <property type="evidence" value="ECO:0007669"/>
    <property type="project" value="UniProtKB-ARBA"/>
</dbReference>
<sequence>MDFLERHRSESSAYIQLLILTGYALAGLIVGSILSLIVILATSDHQSMMDLTNLSFDDPNALNALKTLQIITSIGLFMLPPIFLALTERQKISQFYNWKKPVLPMLGIIFLLMLVSLPITELSGFINQKMTLPDALKPLEAWMRAKETEAEQMTLKLLTMNTTTDLLVNLFMIAVLPGIAEELMFRGGVQRSFLKMFGNPHVAIWITAIIFSAIHVQFFGFLPRLFLGALFGYIYLWTKSLWYPMFAHFLNNGYAVCMALYYQKHNLPLDKIEETPAFNWMGYVLGLGLTAFLLLYLRKQYTENGKQLDQSVHHEQSDYSGNH</sequence>
<dbReference type="GO" id="GO:0004175">
    <property type="term" value="F:endopeptidase activity"/>
    <property type="evidence" value="ECO:0007669"/>
    <property type="project" value="UniProtKB-ARBA"/>
</dbReference>
<comment type="caution">
    <text evidence="3">The sequence shown here is derived from an EMBL/GenBank/DDBJ whole genome shotgun (WGS) entry which is preliminary data.</text>
</comment>
<feature type="transmembrane region" description="Helical" evidence="1">
    <location>
        <begin position="166"/>
        <end position="185"/>
    </location>
</feature>
<dbReference type="Proteomes" id="UP000651668">
    <property type="component" value="Unassembled WGS sequence"/>
</dbReference>
<feature type="transmembrane region" description="Helical" evidence="1">
    <location>
        <begin position="106"/>
        <end position="126"/>
    </location>
</feature>
<feature type="transmembrane region" description="Helical" evidence="1">
    <location>
        <begin position="61"/>
        <end position="86"/>
    </location>
</feature>
<evidence type="ECO:0000313" key="4">
    <source>
        <dbReference type="Proteomes" id="UP000651668"/>
    </source>
</evidence>
<accession>A0A916U1M4</accession>
<evidence type="ECO:0000313" key="3">
    <source>
        <dbReference type="EMBL" id="GGC55931.1"/>
    </source>
</evidence>
<feature type="domain" description="CAAX prenyl protease 2/Lysostaphin resistance protein A-like" evidence="2">
    <location>
        <begin position="166"/>
        <end position="253"/>
    </location>
</feature>
<keyword evidence="4" id="KW-1185">Reference proteome</keyword>
<dbReference type="Pfam" id="PF02517">
    <property type="entry name" value="Rce1-like"/>
    <property type="match status" value="1"/>
</dbReference>
<feature type="transmembrane region" description="Helical" evidence="1">
    <location>
        <begin position="245"/>
        <end position="262"/>
    </location>
</feature>
<dbReference type="InterPro" id="IPR003675">
    <property type="entry name" value="Rce1/LyrA-like_dom"/>
</dbReference>
<dbReference type="AlphaFoldDB" id="A0A916U1M4"/>
<gene>
    <name evidence="3" type="ORF">GCM10011387_06880</name>
</gene>
<dbReference type="RefSeq" id="WP_188625440.1">
    <property type="nucleotide sequence ID" value="NZ_BMIL01000002.1"/>
</dbReference>
<proteinExistence type="predicted"/>
<reference evidence="3" key="2">
    <citation type="submission" date="2020-09" db="EMBL/GenBank/DDBJ databases">
        <authorList>
            <person name="Sun Q."/>
            <person name="Zhou Y."/>
        </authorList>
    </citation>
    <scope>NUCLEOTIDE SEQUENCE</scope>
    <source>
        <strain evidence="3">CGMCC 1.15343</strain>
    </source>
</reference>
<evidence type="ECO:0000256" key="1">
    <source>
        <dbReference type="SAM" id="Phobius"/>
    </source>
</evidence>
<organism evidence="3 4">
    <name type="scientific">Pedobacter quisquiliarum</name>
    <dbReference type="NCBI Taxonomy" id="1834438"/>
    <lineage>
        <taxon>Bacteria</taxon>
        <taxon>Pseudomonadati</taxon>
        <taxon>Bacteroidota</taxon>
        <taxon>Sphingobacteriia</taxon>
        <taxon>Sphingobacteriales</taxon>
        <taxon>Sphingobacteriaceae</taxon>
        <taxon>Pedobacter</taxon>
    </lineage>
</organism>
<dbReference type="EMBL" id="BMIL01000002">
    <property type="protein sequence ID" value="GGC55931.1"/>
    <property type="molecule type" value="Genomic_DNA"/>
</dbReference>
<keyword evidence="1" id="KW-1133">Transmembrane helix</keyword>
<reference evidence="3" key="1">
    <citation type="journal article" date="2014" name="Int. J. Syst. Evol. Microbiol.">
        <title>Complete genome sequence of Corynebacterium casei LMG S-19264T (=DSM 44701T), isolated from a smear-ripened cheese.</title>
        <authorList>
            <consortium name="US DOE Joint Genome Institute (JGI-PGF)"/>
            <person name="Walter F."/>
            <person name="Albersmeier A."/>
            <person name="Kalinowski J."/>
            <person name="Ruckert C."/>
        </authorList>
    </citation>
    <scope>NUCLEOTIDE SEQUENCE</scope>
    <source>
        <strain evidence="3">CGMCC 1.15343</strain>
    </source>
</reference>
<dbReference type="InterPro" id="IPR052710">
    <property type="entry name" value="CAAX_protease"/>
</dbReference>
<protein>
    <recommendedName>
        <fullName evidence="2">CAAX prenyl protease 2/Lysostaphin resistance protein A-like domain-containing protein</fullName>
    </recommendedName>
</protein>
<feature type="transmembrane region" description="Helical" evidence="1">
    <location>
        <begin position="12"/>
        <end position="41"/>
    </location>
</feature>